<dbReference type="InterPro" id="IPR038355">
    <property type="entry name" value="TNFAIP8_sf"/>
</dbReference>
<dbReference type="Gene3D" id="1.20.1440.160">
    <property type="entry name" value="Tumor necrosis factor alpha-induced protein 8-like"/>
    <property type="match status" value="1"/>
</dbReference>
<evidence type="ECO:0000256" key="2">
    <source>
        <dbReference type="SAM" id="Phobius"/>
    </source>
</evidence>
<reference evidence="4" key="2">
    <citation type="submission" date="2023-11" db="UniProtKB">
        <authorList>
            <consortium name="WormBaseParasite"/>
        </authorList>
    </citation>
    <scope>IDENTIFICATION</scope>
</reference>
<evidence type="ECO:0000256" key="1">
    <source>
        <dbReference type="SAM" id="MobiDB-lite"/>
    </source>
</evidence>
<proteinExistence type="predicted"/>
<evidence type="ECO:0000313" key="3">
    <source>
        <dbReference type="Proteomes" id="UP000050792"/>
    </source>
</evidence>
<dbReference type="WBParaSite" id="SRDH1_24290.3">
    <property type="protein sequence ID" value="SRDH1_24290.3"/>
    <property type="gene ID" value="SRDH1_24290"/>
</dbReference>
<feature type="compositionally biased region" description="Acidic residues" evidence="1">
    <location>
        <begin position="44"/>
        <end position="57"/>
    </location>
</feature>
<dbReference type="AlphaFoldDB" id="A0AA85EUF2"/>
<reference evidence="3" key="1">
    <citation type="submission" date="2022-06" db="EMBL/GenBank/DDBJ databases">
        <authorList>
            <person name="Berger JAMES D."/>
            <person name="Berger JAMES D."/>
        </authorList>
    </citation>
    <scope>NUCLEOTIDE SEQUENCE [LARGE SCALE GENOMIC DNA]</scope>
</reference>
<keyword evidence="2" id="KW-0472">Membrane</keyword>
<dbReference type="GO" id="GO:0005737">
    <property type="term" value="C:cytoplasm"/>
    <property type="evidence" value="ECO:0007669"/>
    <property type="project" value="TreeGrafter"/>
</dbReference>
<sequence length="259" mass="30453">MKSISFKKLVHYNFFYLFTFLLMVTPIGKYTLDNSCNNGHLDKDDDEDENDDDDDEISLSSDDEIKLNNNNLDRKNSQSVWFRAQKRIVGRVLQNDQSIKSIIGKRAYESLKSLRTLMKLHIKPEKDVKQLYKHLIKTIGKIGVISKQQNLTEEDYTNINEIKYKSRTIGLTIISFAQTDYTYNYNFIKEQLDDCKEIICHAVKPYLSLKSIERIKYLFNIISSKEFLDSVYDYSAEDTKKVYLHHLTKCLTHLMEQTK</sequence>
<protein>
    <submittedName>
        <fullName evidence="4">Tumor necrosis factor alpha-induced protein 8-like protein</fullName>
    </submittedName>
</protein>
<name>A0AA85EUF2_9TREM</name>
<dbReference type="InterPro" id="IPR008477">
    <property type="entry name" value="TNFAIP8-like"/>
</dbReference>
<feature type="region of interest" description="Disordered" evidence="1">
    <location>
        <begin position="40"/>
        <end position="59"/>
    </location>
</feature>
<dbReference type="Proteomes" id="UP000050792">
    <property type="component" value="Unassembled WGS sequence"/>
</dbReference>
<dbReference type="PANTHER" id="PTHR12757">
    <property type="entry name" value="TUMOR NECROSIS FACTOR INDUCED PROTEIN"/>
    <property type="match status" value="1"/>
</dbReference>
<organism evidence="3 4">
    <name type="scientific">Schistosoma rodhaini</name>
    <dbReference type="NCBI Taxonomy" id="6188"/>
    <lineage>
        <taxon>Eukaryota</taxon>
        <taxon>Metazoa</taxon>
        <taxon>Spiralia</taxon>
        <taxon>Lophotrochozoa</taxon>
        <taxon>Platyhelminthes</taxon>
        <taxon>Trematoda</taxon>
        <taxon>Digenea</taxon>
        <taxon>Strigeidida</taxon>
        <taxon>Schistosomatoidea</taxon>
        <taxon>Schistosomatidae</taxon>
        <taxon>Schistosoma</taxon>
    </lineage>
</organism>
<keyword evidence="2" id="KW-0812">Transmembrane</keyword>
<accession>A0AA85EUF2</accession>
<dbReference type="GO" id="GO:0042981">
    <property type="term" value="P:regulation of apoptotic process"/>
    <property type="evidence" value="ECO:0007669"/>
    <property type="project" value="InterPro"/>
</dbReference>
<keyword evidence="2" id="KW-1133">Transmembrane helix</keyword>
<keyword evidence="3" id="KW-1185">Reference proteome</keyword>
<dbReference type="Pfam" id="PF05527">
    <property type="entry name" value="TNFAIP8"/>
    <property type="match status" value="1"/>
</dbReference>
<evidence type="ECO:0000313" key="4">
    <source>
        <dbReference type="WBParaSite" id="SRDH1_24290.3"/>
    </source>
</evidence>
<feature type="transmembrane region" description="Helical" evidence="2">
    <location>
        <begin position="12"/>
        <end position="32"/>
    </location>
</feature>
<dbReference type="PANTHER" id="PTHR12757:SF1">
    <property type="entry name" value="PROTEIN SALIVARY GLANDS MARRED"/>
    <property type="match status" value="1"/>
</dbReference>